<evidence type="ECO:0008006" key="4">
    <source>
        <dbReference type="Google" id="ProtNLM"/>
    </source>
</evidence>
<proteinExistence type="predicted"/>
<keyword evidence="1" id="KW-0732">Signal</keyword>
<accession>A0A9P6L233</accession>
<keyword evidence="3" id="KW-1185">Reference proteome</keyword>
<evidence type="ECO:0000313" key="2">
    <source>
        <dbReference type="EMBL" id="KAF9778769.1"/>
    </source>
</evidence>
<dbReference type="Proteomes" id="UP000736335">
    <property type="component" value="Unassembled WGS sequence"/>
</dbReference>
<sequence length="140" mass="15826">MRMESPTLRSAAVVMALHVNFVMGLRRCTVEVSSSFKVNKFPLAACRHLRHCVKLSRFGGTTIWPTCVPKRIGVFSLHGPSRLNPVPVSVTGQRYQNQRRFFELALYINHQKCFKAPLRQLPSAGSLRLNFPSFQIVPTS</sequence>
<reference evidence="2" key="1">
    <citation type="journal article" date="2020" name="Nat. Commun.">
        <title>Large-scale genome sequencing of mycorrhizal fungi provides insights into the early evolution of symbiotic traits.</title>
        <authorList>
            <person name="Miyauchi S."/>
            <person name="Kiss E."/>
            <person name="Kuo A."/>
            <person name="Drula E."/>
            <person name="Kohler A."/>
            <person name="Sanchez-Garcia M."/>
            <person name="Morin E."/>
            <person name="Andreopoulos B."/>
            <person name="Barry K.W."/>
            <person name="Bonito G."/>
            <person name="Buee M."/>
            <person name="Carver A."/>
            <person name="Chen C."/>
            <person name="Cichocki N."/>
            <person name="Clum A."/>
            <person name="Culley D."/>
            <person name="Crous P.W."/>
            <person name="Fauchery L."/>
            <person name="Girlanda M."/>
            <person name="Hayes R.D."/>
            <person name="Keri Z."/>
            <person name="LaButti K."/>
            <person name="Lipzen A."/>
            <person name="Lombard V."/>
            <person name="Magnuson J."/>
            <person name="Maillard F."/>
            <person name="Murat C."/>
            <person name="Nolan M."/>
            <person name="Ohm R.A."/>
            <person name="Pangilinan J."/>
            <person name="Pereira M.F."/>
            <person name="Perotto S."/>
            <person name="Peter M."/>
            <person name="Pfister S."/>
            <person name="Riley R."/>
            <person name="Sitrit Y."/>
            <person name="Stielow J.B."/>
            <person name="Szollosi G."/>
            <person name="Zifcakova L."/>
            <person name="Stursova M."/>
            <person name="Spatafora J.W."/>
            <person name="Tedersoo L."/>
            <person name="Vaario L.M."/>
            <person name="Yamada A."/>
            <person name="Yan M."/>
            <person name="Wang P."/>
            <person name="Xu J."/>
            <person name="Bruns T."/>
            <person name="Baldrian P."/>
            <person name="Vilgalys R."/>
            <person name="Dunand C."/>
            <person name="Henrissat B."/>
            <person name="Grigoriev I.V."/>
            <person name="Hibbett D."/>
            <person name="Nagy L.G."/>
            <person name="Martin F.M."/>
        </authorList>
    </citation>
    <scope>NUCLEOTIDE SEQUENCE</scope>
    <source>
        <strain evidence="2">UH-Tt-Lm1</strain>
    </source>
</reference>
<organism evidence="2 3">
    <name type="scientific">Thelephora terrestris</name>
    <dbReference type="NCBI Taxonomy" id="56493"/>
    <lineage>
        <taxon>Eukaryota</taxon>
        <taxon>Fungi</taxon>
        <taxon>Dikarya</taxon>
        <taxon>Basidiomycota</taxon>
        <taxon>Agaricomycotina</taxon>
        <taxon>Agaricomycetes</taxon>
        <taxon>Thelephorales</taxon>
        <taxon>Thelephoraceae</taxon>
        <taxon>Thelephora</taxon>
    </lineage>
</organism>
<dbReference type="AlphaFoldDB" id="A0A9P6L233"/>
<comment type="caution">
    <text evidence="2">The sequence shown here is derived from an EMBL/GenBank/DDBJ whole genome shotgun (WGS) entry which is preliminary data.</text>
</comment>
<dbReference type="EMBL" id="WIUZ02000022">
    <property type="protein sequence ID" value="KAF9778769.1"/>
    <property type="molecule type" value="Genomic_DNA"/>
</dbReference>
<gene>
    <name evidence="2" type="ORF">BJ322DRAFT_491906</name>
</gene>
<reference evidence="2" key="2">
    <citation type="submission" date="2020-11" db="EMBL/GenBank/DDBJ databases">
        <authorList>
            <consortium name="DOE Joint Genome Institute"/>
            <person name="Kuo A."/>
            <person name="Miyauchi S."/>
            <person name="Kiss E."/>
            <person name="Drula E."/>
            <person name="Kohler A."/>
            <person name="Sanchez-Garcia M."/>
            <person name="Andreopoulos B."/>
            <person name="Barry K.W."/>
            <person name="Bonito G."/>
            <person name="Buee M."/>
            <person name="Carver A."/>
            <person name="Chen C."/>
            <person name="Cichocki N."/>
            <person name="Clum A."/>
            <person name="Culley D."/>
            <person name="Crous P.W."/>
            <person name="Fauchery L."/>
            <person name="Girlanda M."/>
            <person name="Hayes R."/>
            <person name="Keri Z."/>
            <person name="Labutti K."/>
            <person name="Lipzen A."/>
            <person name="Lombard V."/>
            <person name="Magnuson J."/>
            <person name="Maillard F."/>
            <person name="Morin E."/>
            <person name="Murat C."/>
            <person name="Nolan M."/>
            <person name="Ohm R."/>
            <person name="Pangilinan J."/>
            <person name="Pereira M."/>
            <person name="Perotto S."/>
            <person name="Peter M."/>
            <person name="Riley R."/>
            <person name="Sitrit Y."/>
            <person name="Stielow B."/>
            <person name="Szollosi G."/>
            <person name="Zifcakova L."/>
            <person name="Stursova M."/>
            <person name="Spatafora J.W."/>
            <person name="Tedersoo L."/>
            <person name="Vaario L.-M."/>
            <person name="Yamada A."/>
            <person name="Yan M."/>
            <person name="Wang P."/>
            <person name="Xu J."/>
            <person name="Bruns T."/>
            <person name="Baldrian P."/>
            <person name="Vilgalys R."/>
            <person name="Henrissat B."/>
            <person name="Grigoriev I.V."/>
            <person name="Hibbett D."/>
            <person name="Nagy L.G."/>
            <person name="Martin F.M."/>
        </authorList>
    </citation>
    <scope>NUCLEOTIDE SEQUENCE</scope>
    <source>
        <strain evidence="2">UH-Tt-Lm1</strain>
    </source>
</reference>
<feature type="chain" id="PRO_5040106082" description="Secreted protein" evidence="1">
    <location>
        <begin position="25"/>
        <end position="140"/>
    </location>
</feature>
<name>A0A9P6L233_9AGAM</name>
<evidence type="ECO:0000313" key="3">
    <source>
        <dbReference type="Proteomes" id="UP000736335"/>
    </source>
</evidence>
<feature type="signal peptide" evidence="1">
    <location>
        <begin position="1"/>
        <end position="24"/>
    </location>
</feature>
<evidence type="ECO:0000256" key="1">
    <source>
        <dbReference type="SAM" id="SignalP"/>
    </source>
</evidence>
<protein>
    <recommendedName>
        <fullName evidence="4">Secreted protein</fullName>
    </recommendedName>
</protein>